<dbReference type="GO" id="GO:0003700">
    <property type="term" value="F:DNA-binding transcription factor activity"/>
    <property type="evidence" value="ECO:0007669"/>
    <property type="project" value="InterPro"/>
</dbReference>
<evidence type="ECO:0000259" key="6">
    <source>
        <dbReference type="PROSITE" id="PS50110"/>
    </source>
</evidence>
<organism evidence="7 8">
    <name type="scientific">Cohnella herbarum</name>
    <dbReference type="NCBI Taxonomy" id="2728023"/>
    <lineage>
        <taxon>Bacteria</taxon>
        <taxon>Bacillati</taxon>
        <taxon>Bacillota</taxon>
        <taxon>Bacilli</taxon>
        <taxon>Bacillales</taxon>
        <taxon>Paenibacillaceae</taxon>
        <taxon>Cohnella</taxon>
    </lineage>
</organism>
<reference evidence="7 8" key="1">
    <citation type="submission" date="2020-04" db="EMBL/GenBank/DDBJ databases">
        <title>Genome sequencing of novel species.</title>
        <authorList>
            <person name="Heo J."/>
            <person name="Kim S.-J."/>
            <person name="Kim J.-S."/>
            <person name="Hong S.-B."/>
            <person name="Kwon S.-W."/>
        </authorList>
    </citation>
    <scope>NUCLEOTIDE SEQUENCE [LARGE SCALE GENOMIC DNA]</scope>
    <source>
        <strain evidence="7 8">MFER-1</strain>
    </source>
</reference>
<dbReference type="Pfam" id="PF00072">
    <property type="entry name" value="Response_reg"/>
    <property type="match status" value="1"/>
</dbReference>
<feature type="domain" description="Response regulatory" evidence="6">
    <location>
        <begin position="2"/>
        <end position="119"/>
    </location>
</feature>
<dbReference type="GO" id="GO:0000160">
    <property type="term" value="P:phosphorelay signal transduction system"/>
    <property type="evidence" value="ECO:0007669"/>
    <property type="project" value="InterPro"/>
</dbReference>
<dbReference type="Pfam" id="PF17853">
    <property type="entry name" value="GGDEF_2"/>
    <property type="match status" value="1"/>
</dbReference>
<dbReference type="PRINTS" id="PR00032">
    <property type="entry name" value="HTHARAC"/>
</dbReference>
<dbReference type="InterPro" id="IPR018060">
    <property type="entry name" value="HTH_AraC"/>
</dbReference>
<dbReference type="PROSITE" id="PS00041">
    <property type="entry name" value="HTH_ARAC_FAMILY_1"/>
    <property type="match status" value="1"/>
</dbReference>
<dbReference type="Gene3D" id="3.40.50.2300">
    <property type="match status" value="1"/>
</dbReference>
<dbReference type="InterPro" id="IPR001789">
    <property type="entry name" value="Sig_transdc_resp-reg_receiver"/>
</dbReference>
<dbReference type="SUPFAM" id="SSF52172">
    <property type="entry name" value="CheY-like"/>
    <property type="match status" value="1"/>
</dbReference>
<keyword evidence="4" id="KW-0597">Phosphoprotein</keyword>
<protein>
    <submittedName>
        <fullName evidence="7">Response regulator</fullName>
    </submittedName>
</protein>
<feature type="modified residue" description="4-aspartylphosphate" evidence="4">
    <location>
        <position position="54"/>
    </location>
</feature>
<dbReference type="KEGG" id="cheb:HH215_10145"/>
<dbReference type="Pfam" id="PF12833">
    <property type="entry name" value="HTH_18"/>
    <property type="match status" value="1"/>
</dbReference>
<dbReference type="Gene3D" id="1.10.10.60">
    <property type="entry name" value="Homeodomain-like"/>
    <property type="match status" value="2"/>
</dbReference>
<evidence type="ECO:0000259" key="5">
    <source>
        <dbReference type="PROSITE" id="PS01124"/>
    </source>
</evidence>
<feature type="domain" description="HTH araC/xylS-type" evidence="5">
    <location>
        <begin position="432"/>
        <end position="530"/>
    </location>
</feature>
<evidence type="ECO:0000256" key="3">
    <source>
        <dbReference type="ARBA" id="ARBA00023163"/>
    </source>
</evidence>
<keyword evidence="1" id="KW-0805">Transcription regulation</keyword>
<dbReference type="RefSeq" id="WP_169279797.1">
    <property type="nucleotide sequence ID" value="NZ_CP051680.1"/>
</dbReference>
<evidence type="ECO:0000313" key="8">
    <source>
        <dbReference type="Proteomes" id="UP000502248"/>
    </source>
</evidence>
<evidence type="ECO:0000256" key="2">
    <source>
        <dbReference type="ARBA" id="ARBA00023125"/>
    </source>
</evidence>
<evidence type="ECO:0000256" key="4">
    <source>
        <dbReference type="PROSITE-ProRule" id="PRU00169"/>
    </source>
</evidence>
<dbReference type="InterPro" id="IPR020449">
    <property type="entry name" value="Tscrpt_reg_AraC-type_HTH"/>
</dbReference>
<evidence type="ECO:0000256" key="1">
    <source>
        <dbReference type="ARBA" id="ARBA00023015"/>
    </source>
</evidence>
<keyword evidence="2" id="KW-0238">DNA-binding</keyword>
<dbReference type="PANTHER" id="PTHR43280:SF2">
    <property type="entry name" value="HTH-TYPE TRANSCRIPTIONAL REGULATOR EXSA"/>
    <property type="match status" value="1"/>
</dbReference>
<dbReference type="SMART" id="SM00342">
    <property type="entry name" value="HTH_ARAC"/>
    <property type="match status" value="1"/>
</dbReference>
<dbReference type="PROSITE" id="PS01124">
    <property type="entry name" value="HTH_ARAC_FAMILY_2"/>
    <property type="match status" value="1"/>
</dbReference>
<dbReference type="EMBL" id="CP051680">
    <property type="protein sequence ID" value="QJD83507.1"/>
    <property type="molecule type" value="Genomic_DNA"/>
</dbReference>
<dbReference type="PROSITE" id="PS50110">
    <property type="entry name" value="RESPONSE_REGULATORY"/>
    <property type="match status" value="1"/>
</dbReference>
<accession>A0A7Z2VI48</accession>
<name>A0A7Z2VI48_9BACL</name>
<dbReference type="SMART" id="SM00448">
    <property type="entry name" value="REC"/>
    <property type="match status" value="1"/>
</dbReference>
<sequence>MKALIIDDEKHVREAIRLLVPWDNFGITDILEAADGQAAIRLIESEKPAIIFTDMMMPHLGGVEILAWAVEHAPCSKIIVISGHDDFEFVRQTVKYGGMDYLLKPIDETQLLAALSKAIVEWTSDEEARSRNRTQNMEINQLKPVYLDKFFSTLLNEPLDHSIIQETLQQQFGTTRPIVEARLCMLSLELTPPFIRDKFAAGWDLLIFSLINICNEFLRDRKSGFAFRHWGQENEIIILLWKDTDRAENLLTEINEGIYKVLKTRFCFGVGNVVAFPGQLQTSYKQARAAIRLRNLRSTGKWIQCFSALETVPKNSIFFTEHEQKIRYAVLSGDKELLSPAFEAWFKAVEQCEIINLEQIQLWWQEFRLAQSMWKKGCSDPAAVPGETQLTAVLDNNGDFTLAEWKASYLREALSISELLSDEAGSSSSSMQAIAKYIDQFLHEELSLQDISNRFFLSREYISRKFKQEMNENLTDYITRARIDRAKKLLADTPLKIAQISEMVGFQDEKYFSKVFKKGTDCSPNEYRKHRLGDD</sequence>
<keyword evidence="8" id="KW-1185">Reference proteome</keyword>
<proteinExistence type="predicted"/>
<dbReference type="Proteomes" id="UP000502248">
    <property type="component" value="Chromosome"/>
</dbReference>
<dbReference type="InterPro" id="IPR018062">
    <property type="entry name" value="HTH_AraC-typ_CS"/>
</dbReference>
<dbReference type="PANTHER" id="PTHR43280">
    <property type="entry name" value="ARAC-FAMILY TRANSCRIPTIONAL REGULATOR"/>
    <property type="match status" value="1"/>
</dbReference>
<dbReference type="GO" id="GO:0043565">
    <property type="term" value="F:sequence-specific DNA binding"/>
    <property type="evidence" value="ECO:0007669"/>
    <property type="project" value="InterPro"/>
</dbReference>
<evidence type="ECO:0000313" key="7">
    <source>
        <dbReference type="EMBL" id="QJD83507.1"/>
    </source>
</evidence>
<dbReference type="InterPro" id="IPR009057">
    <property type="entry name" value="Homeodomain-like_sf"/>
</dbReference>
<dbReference type="CDD" id="cd17536">
    <property type="entry name" value="REC_YesN-like"/>
    <property type="match status" value="1"/>
</dbReference>
<dbReference type="SUPFAM" id="SSF46689">
    <property type="entry name" value="Homeodomain-like"/>
    <property type="match status" value="1"/>
</dbReference>
<keyword evidence="3" id="KW-0804">Transcription</keyword>
<dbReference type="AlphaFoldDB" id="A0A7Z2VI48"/>
<dbReference type="InterPro" id="IPR041522">
    <property type="entry name" value="CdaR_GGDEF"/>
</dbReference>
<dbReference type="InterPro" id="IPR011006">
    <property type="entry name" value="CheY-like_superfamily"/>
</dbReference>
<gene>
    <name evidence="7" type="ORF">HH215_10145</name>
</gene>